<dbReference type="SUPFAM" id="SSF69318">
    <property type="entry name" value="Integrin alpha N-terminal domain"/>
    <property type="match status" value="3"/>
</dbReference>
<dbReference type="PANTHER" id="PTHR16026:SF0">
    <property type="entry name" value="CARTILAGE ACIDIC PROTEIN 1"/>
    <property type="match status" value="1"/>
</dbReference>
<dbReference type="InterPro" id="IPR013517">
    <property type="entry name" value="FG-GAP"/>
</dbReference>
<evidence type="ECO:0000313" key="5">
    <source>
        <dbReference type="Proteomes" id="UP000297540"/>
    </source>
</evidence>
<name>A0A4Y8SIY2_9SPHI</name>
<dbReference type="InterPro" id="IPR028994">
    <property type="entry name" value="Integrin_alpha_N"/>
</dbReference>
<dbReference type="Proteomes" id="UP000297540">
    <property type="component" value="Unassembled WGS sequence"/>
</dbReference>
<dbReference type="Pfam" id="PF13517">
    <property type="entry name" value="FG-GAP_3"/>
    <property type="match status" value="4"/>
</dbReference>
<keyword evidence="1 2" id="KW-0732">Signal</keyword>
<feature type="domain" description="ASPIC/UnbV" evidence="3">
    <location>
        <begin position="536"/>
        <end position="603"/>
    </location>
</feature>
<sequence>MRILRSIFFFLALCCLFACGKKANTQFEQISSSHSGIEFKNTITENDSINPLDVVNIYNGGGVGVGDFNNDGLQDLYFTGNMVSSKLYLNKGDFKFKDITDAAGVNGAGRWSRGVAVVDINNDGLMDIYVCNTIKADSTQRYNLLYINQGADKDGVPHFKDLAAAYNLQVGTQSTMASFFDYDNDGDLDMYLTVNNASSTYNPNVFGPAINRGPHIITGRLFRNDWDSKLKHPVFTDVTDKAGVTISGFGHGASTVDFNGDGWKDIYVSDDFISNNLLYINNHDGTFTDHSKEYFKHTSLNSMGQDVTDINNDGLADVVELDMNPADNYRKKMMLGPSSYQTYQNFDAFGYQYQYVRNTLQLNQGPRLGQQGKIGSPAFSEIGFLSGIAQTDWSWTPLLADFDNDGYRDMIITNGFPKDVSDRDFMIYRQQAYVAAPKETVLKQIPEIKIPNYAFQNNGDLTFKDVSKAWGLDIPTFSNGAVYADLDNDGAMDMVINNVNDEALVYRNTARDEGKDLARVNYLQVSFKGDKQNLNGLGTIVNIYYDKGKQQMYENTPYRGYLSSVENIAHFGLGKVTKVDSVLIKWPGGKMQKLVNVKVNQKLVVNIADAKGNYTIAQPLIATNALFTEVTDSVGLHCFNTTTPFIDFNVQKLLPHKLSDYSPALAVGDIDNDGLDDMVVGGDSYNQAQVIFQLPNGKFRQRNLLPETTFPPIIFKDAGLLLFDANGDGKLDLYVASGGYEAGPNDPEYQDRLYLNDGKGDFNLAKDAVPTNFTSKLCVRAFDYNKDGKLDLFVSGRVRPWEYPKPVSSIILRNDSKDGHPKFTDVTAEVAPQLKDIGLVCDALFTDFDNDGWPDLVLAGEWMPVTFLKNQQGKFVNVTKDTGVAGQLGWWNSIAAGDFRHTGRIDYIVGNVGQNSLMQASDKYPVYISAKDFDKSGAFSAIPSIFLLDKDGERKEFPVQGRDDMTKQMISMKKKYTNYKSYATATMDDILTPEQRKGELRLKANMLKSAYLRNDGNGKFTLMPLPVQAQISTINGMETGDFDGDGNLDVVMNGNDFGTEASIGRYDAFNGLMLKGDGKGNFKPLSILQSGIYIPGNGKALVKLRDNKGRVLLAASQNSDFMKIFKWKATGRTIAVKANDAYALIKYKDGNIEKQEFYFGSSFLSQSARFITWTDGIASITVFDNSGQKRDVK</sequence>
<feature type="chain" id="PRO_5021462735" evidence="2">
    <location>
        <begin position="21"/>
        <end position="1193"/>
    </location>
</feature>
<reference evidence="4 5" key="1">
    <citation type="journal article" date="2017" name="Int. J. Syst. Evol. Microbiol.">
        <title>Mucilaginibacterpsychrotolerans sp. nov., isolated from peatlands.</title>
        <authorList>
            <person name="Deng Y."/>
            <person name="Shen L."/>
            <person name="Xu B."/>
            <person name="Liu Y."/>
            <person name="Gu Z."/>
            <person name="Liu H."/>
            <person name="Zhou Y."/>
        </authorList>
    </citation>
    <scope>NUCLEOTIDE SEQUENCE [LARGE SCALE GENOMIC DNA]</scope>
    <source>
        <strain evidence="4 5">NH7-4</strain>
    </source>
</reference>
<organism evidence="4 5">
    <name type="scientific">Mucilaginibacter psychrotolerans</name>
    <dbReference type="NCBI Taxonomy" id="1524096"/>
    <lineage>
        <taxon>Bacteria</taxon>
        <taxon>Pseudomonadati</taxon>
        <taxon>Bacteroidota</taxon>
        <taxon>Sphingobacteriia</taxon>
        <taxon>Sphingobacteriales</taxon>
        <taxon>Sphingobacteriaceae</taxon>
        <taxon>Mucilaginibacter</taxon>
    </lineage>
</organism>
<evidence type="ECO:0000256" key="1">
    <source>
        <dbReference type="ARBA" id="ARBA00022729"/>
    </source>
</evidence>
<dbReference type="PANTHER" id="PTHR16026">
    <property type="entry name" value="CARTILAGE ACIDIC PROTEIN 1"/>
    <property type="match status" value="1"/>
</dbReference>
<evidence type="ECO:0000259" key="3">
    <source>
        <dbReference type="Pfam" id="PF07593"/>
    </source>
</evidence>
<evidence type="ECO:0000313" key="4">
    <source>
        <dbReference type="EMBL" id="TFF38832.1"/>
    </source>
</evidence>
<dbReference type="InterPro" id="IPR027039">
    <property type="entry name" value="Crtac1"/>
</dbReference>
<protein>
    <submittedName>
        <fullName evidence="4">RNA-binding protein</fullName>
    </submittedName>
</protein>
<dbReference type="Pfam" id="PF07593">
    <property type="entry name" value="UnbV_ASPIC"/>
    <property type="match status" value="1"/>
</dbReference>
<dbReference type="EMBL" id="SOZE01000005">
    <property type="protein sequence ID" value="TFF38832.1"/>
    <property type="molecule type" value="Genomic_DNA"/>
</dbReference>
<dbReference type="RefSeq" id="WP_133228214.1">
    <property type="nucleotide sequence ID" value="NZ_SOZE01000005.1"/>
</dbReference>
<dbReference type="InterPro" id="IPR011519">
    <property type="entry name" value="UnbV_ASPIC"/>
</dbReference>
<feature type="signal peptide" evidence="2">
    <location>
        <begin position="1"/>
        <end position="20"/>
    </location>
</feature>
<evidence type="ECO:0000256" key="2">
    <source>
        <dbReference type="SAM" id="SignalP"/>
    </source>
</evidence>
<dbReference type="Gene3D" id="2.130.10.130">
    <property type="entry name" value="Integrin alpha, N-terminal"/>
    <property type="match status" value="3"/>
</dbReference>
<proteinExistence type="predicted"/>
<keyword evidence="5" id="KW-1185">Reference proteome</keyword>
<comment type="caution">
    <text evidence="4">The sequence shown here is derived from an EMBL/GenBank/DDBJ whole genome shotgun (WGS) entry which is preliminary data.</text>
</comment>
<accession>A0A4Y8SIY2</accession>
<dbReference type="AlphaFoldDB" id="A0A4Y8SIY2"/>
<gene>
    <name evidence="4" type="ORF">E2R66_07460</name>
</gene>
<dbReference type="OrthoDB" id="974255at2"/>